<evidence type="ECO:0000313" key="3">
    <source>
        <dbReference type="Proteomes" id="UP001153269"/>
    </source>
</evidence>
<name>A0A9N7VGP4_PLEPL</name>
<dbReference type="AlphaFoldDB" id="A0A9N7VGP4"/>
<sequence length="174" mass="18851">MVSEDVQPSSNSLLHTGRSAAPPKLWSDERRRAASIDSERGVVERASGLVRGRGAEPVVCLPDAGLPARRGAKGQRGTDGGQREEGGRQVVAVASWLHRNPWPLSAQENKSHVEEPLCGITDSRLTPQISRGRPRAPARQHNPSSAPSREQPLIPDPAAPCKENRVHSCNERCK</sequence>
<evidence type="ECO:0000256" key="1">
    <source>
        <dbReference type="SAM" id="MobiDB-lite"/>
    </source>
</evidence>
<feature type="region of interest" description="Disordered" evidence="1">
    <location>
        <begin position="59"/>
        <end position="87"/>
    </location>
</feature>
<feature type="region of interest" description="Disordered" evidence="1">
    <location>
        <begin position="104"/>
        <end position="174"/>
    </location>
</feature>
<reference evidence="2" key="1">
    <citation type="submission" date="2020-03" db="EMBL/GenBank/DDBJ databases">
        <authorList>
            <person name="Weist P."/>
        </authorList>
    </citation>
    <scope>NUCLEOTIDE SEQUENCE</scope>
</reference>
<feature type="compositionally biased region" description="Basic and acidic residues" evidence="1">
    <location>
        <begin position="26"/>
        <end position="42"/>
    </location>
</feature>
<protein>
    <submittedName>
        <fullName evidence="2">Uncharacterized protein</fullName>
    </submittedName>
</protein>
<keyword evidence="3" id="KW-1185">Reference proteome</keyword>
<accession>A0A9N7VGP4</accession>
<proteinExistence type="predicted"/>
<comment type="caution">
    <text evidence="2">The sequence shown here is derived from an EMBL/GenBank/DDBJ whole genome shotgun (WGS) entry which is preliminary data.</text>
</comment>
<dbReference type="EMBL" id="CADEAL010004129">
    <property type="protein sequence ID" value="CAB1452452.1"/>
    <property type="molecule type" value="Genomic_DNA"/>
</dbReference>
<feature type="compositionally biased region" description="Polar residues" evidence="1">
    <location>
        <begin position="1"/>
        <end position="14"/>
    </location>
</feature>
<dbReference type="Proteomes" id="UP001153269">
    <property type="component" value="Unassembled WGS sequence"/>
</dbReference>
<gene>
    <name evidence="2" type="ORF">PLEPLA_LOCUS40202</name>
</gene>
<organism evidence="2 3">
    <name type="scientific">Pleuronectes platessa</name>
    <name type="common">European plaice</name>
    <dbReference type="NCBI Taxonomy" id="8262"/>
    <lineage>
        <taxon>Eukaryota</taxon>
        <taxon>Metazoa</taxon>
        <taxon>Chordata</taxon>
        <taxon>Craniata</taxon>
        <taxon>Vertebrata</taxon>
        <taxon>Euteleostomi</taxon>
        <taxon>Actinopterygii</taxon>
        <taxon>Neopterygii</taxon>
        <taxon>Teleostei</taxon>
        <taxon>Neoteleostei</taxon>
        <taxon>Acanthomorphata</taxon>
        <taxon>Carangaria</taxon>
        <taxon>Pleuronectiformes</taxon>
        <taxon>Pleuronectoidei</taxon>
        <taxon>Pleuronectidae</taxon>
        <taxon>Pleuronectes</taxon>
    </lineage>
</organism>
<evidence type="ECO:0000313" key="2">
    <source>
        <dbReference type="EMBL" id="CAB1452452.1"/>
    </source>
</evidence>
<feature type="region of interest" description="Disordered" evidence="1">
    <location>
        <begin position="1"/>
        <end position="42"/>
    </location>
</feature>
<feature type="compositionally biased region" description="Basic and acidic residues" evidence="1">
    <location>
        <begin position="162"/>
        <end position="174"/>
    </location>
</feature>